<dbReference type="InterPro" id="IPR051219">
    <property type="entry name" value="Heterochromatin_chromo-domain"/>
</dbReference>
<dbReference type="InterPro" id="IPR016197">
    <property type="entry name" value="Chromo-like_dom_sf"/>
</dbReference>
<dbReference type="SUPFAM" id="SSF54160">
    <property type="entry name" value="Chromo domain-like"/>
    <property type="match status" value="1"/>
</dbReference>
<dbReference type="Gene3D" id="2.40.50.40">
    <property type="match status" value="1"/>
</dbReference>
<dbReference type="PRINTS" id="PR00504">
    <property type="entry name" value="CHROMODOMAIN"/>
</dbReference>
<feature type="domain" description="Chromo" evidence="4">
    <location>
        <begin position="19"/>
        <end position="77"/>
    </location>
</feature>
<dbReference type="PROSITE" id="PS00598">
    <property type="entry name" value="CHROMO_1"/>
    <property type="match status" value="1"/>
</dbReference>
<evidence type="ECO:0000256" key="3">
    <source>
        <dbReference type="SAM" id="MobiDB-lite"/>
    </source>
</evidence>
<comment type="subcellular location">
    <subcellularLocation>
        <location evidence="1">Nucleus</location>
    </subcellularLocation>
</comment>
<feature type="compositionally biased region" description="Basic and acidic residues" evidence="3">
    <location>
        <begin position="142"/>
        <end position="152"/>
    </location>
</feature>
<reference evidence="5 6" key="2">
    <citation type="submission" date="2018-11" db="EMBL/GenBank/DDBJ databases">
        <authorList>
            <consortium name="Pathogen Informatics"/>
        </authorList>
    </citation>
    <scope>NUCLEOTIDE SEQUENCE [LARGE SCALE GENOMIC DNA]</scope>
    <source>
        <strain evidence="5 6">Egypt</strain>
    </source>
</reference>
<dbReference type="InterPro" id="IPR023779">
    <property type="entry name" value="Chromodomain_CS"/>
</dbReference>
<dbReference type="WBParaSite" id="ECPE_0001754701-mRNA-1">
    <property type="protein sequence ID" value="ECPE_0001754701-mRNA-1"/>
    <property type="gene ID" value="ECPE_0001754701"/>
</dbReference>
<dbReference type="PROSITE" id="PS50013">
    <property type="entry name" value="CHROMO_2"/>
    <property type="match status" value="1"/>
</dbReference>
<dbReference type="EMBL" id="UZAN01069692">
    <property type="protein sequence ID" value="VDP94796.1"/>
    <property type="molecule type" value="Genomic_DNA"/>
</dbReference>
<dbReference type="InterPro" id="IPR023780">
    <property type="entry name" value="Chromo_domain"/>
</dbReference>
<protein>
    <submittedName>
        <fullName evidence="7">Chromo domain-containing protein</fullName>
    </submittedName>
</protein>
<name>A0A183BE67_9TREM</name>
<evidence type="ECO:0000313" key="5">
    <source>
        <dbReference type="EMBL" id="VDP94796.1"/>
    </source>
</evidence>
<dbReference type="Proteomes" id="UP000272942">
    <property type="component" value="Unassembled WGS sequence"/>
</dbReference>
<organism evidence="7">
    <name type="scientific">Echinostoma caproni</name>
    <dbReference type="NCBI Taxonomy" id="27848"/>
    <lineage>
        <taxon>Eukaryota</taxon>
        <taxon>Metazoa</taxon>
        <taxon>Spiralia</taxon>
        <taxon>Lophotrochozoa</taxon>
        <taxon>Platyhelminthes</taxon>
        <taxon>Trematoda</taxon>
        <taxon>Digenea</taxon>
        <taxon>Plagiorchiida</taxon>
        <taxon>Echinostomata</taxon>
        <taxon>Echinostomatoidea</taxon>
        <taxon>Echinostomatidae</taxon>
        <taxon>Echinostoma</taxon>
    </lineage>
</organism>
<keyword evidence="2" id="KW-0539">Nucleus</keyword>
<feature type="region of interest" description="Disordered" evidence="3">
    <location>
        <begin position="72"/>
        <end position="166"/>
    </location>
</feature>
<feature type="compositionally biased region" description="Low complexity" evidence="3">
    <location>
        <begin position="78"/>
        <end position="91"/>
    </location>
</feature>
<evidence type="ECO:0000259" key="4">
    <source>
        <dbReference type="PROSITE" id="PS50013"/>
    </source>
</evidence>
<keyword evidence="6" id="KW-1185">Reference proteome</keyword>
<sequence length="166" mass="18455">MPSKNSNESEGSETAEDEFQVEKILKVRIRGGKKEYFLKWKGYPDEENTWEPEENLDCPDLIKVRIEHDLTRAREKAVAASPARSSSSTETSRVRARSKGSTPQGASPKHSQSDDISEPPKKKRHSMAPSDNGDAGAESITEEPKATEEEPKVSFISYPGVFCSTR</sequence>
<dbReference type="InterPro" id="IPR017984">
    <property type="entry name" value="Chromo_dom_subgr"/>
</dbReference>
<reference evidence="7" key="1">
    <citation type="submission" date="2016-06" db="UniProtKB">
        <authorList>
            <consortium name="WormBaseParasite"/>
        </authorList>
    </citation>
    <scope>IDENTIFICATION</scope>
</reference>
<gene>
    <name evidence="5" type="ORF">ECPE_LOCUS17502</name>
</gene>
<dbReference type="Pfam" id="PF00385">
    <property type="entry name" value="Chromo"/>
    <property type="match status" value="1"/>
</dbReference>
<proteinExistence type="predicted"/>
<evidence type="ECO:0000256" key="1">
    <source>
        <dbReference type="ARBA" id="ARBA00004123"/>
    </source>
</evidence>
<dbReference type="PANTHER" id="PTHR22812">
    <property type="entry name" value="CHROMOBOX PROTEIN"/>
    <property type="match status" value="1"/>
</dbReference>
<dbReference type="OrthoDB" id="1918685at2759"/>
<evidence type="ECO:0000313" key="7">
    <source>
        <dbReference type="WBParaSite" id="ECPE_0001754701-mRNA-1"/>
    </source>
</evidence>
<dbReference type="CDD" id="cd18631">
    <property type="entry name" value="CD_HP1_like"/>
    <property type="match status" value="1"/>
</dbReference>
<dbReference type="AlphaFoldDB" id="A0A183BE67"/>
<dbReference type="GO" id="GO:0005634">
    <property type="term" value="C:nucleus"/>
    <property type="evidence" value="ECO:0007669"/>
    <property type="project" value="UniProtKB-SubCell"/>
</dbReference>
<accession>A0A183BE67</accession>
<dbReference type="SMART" id="SM00298">
    <property type="entry name" value="CHROMO"/>
    <property type="match status" value="1"/>
</dbReference>
<evidence type="ECO:0000256" key="2">
    <source>
        <dbReference type="ARBA" id="ARBA00023242"/>
    </source>
</evidence>
<evidence type="ECO:0000313" key="6">
    <source>
        <dbReference type="Proteomes" id="UP000272942"/>
    </source>
</evidence>
<dbReference type="InterPro" id="IPR000953">
    <property type="entry name" value="Chromo/chromo_shadow_dom"/>
</dbReference>